<proteinExistence type="predicted"/>
<reference evidence="1" key="2">
    <citation type="journal article" date="2022" name="New Phytol.">
        <title>Evolutionary transition to the ectomycorrhizal habit in the genomes of a hyperdiverse lineage of mushroom-forming fungi.</title>
        <authorList>
            <person name="Looney B."/>
            <person name="Miyauchi S."/>
            <person name="Morin E."/>
            <person name="Drula E."/>
            <person name="Courty P.E."/>
            <person name="Kohler A."/>
            <person name="Kuo A."/>
            <person name="LaButti K."/>
            <person name="Pangilinan J."/>
            <person name="Lipzen A."/>
            <person name="Riley R."/>
            <person name="Andreopoulos W."/>
            <person name="He G."/>
            <person name="Johnson J."/>
            <person name="Nolan M."/>
            <person name="Tritt A."/>
            <person name="Barry K.W."/>
            <person name="Grigoriev I.V."/>
            <person name="Nagy L.G."/>
            <person name="Hibbett D."/>
            <person name="Henrissat B."/>
            <person name="Matheny P.B."/>
            <person name="Labbe J."/>
            <person name="Martin F.M."/>
        </authorList>
    </citation>
    <scope>NUCLEOTIDE SEQUENCE</scope>
    <source>
        <strain evidence="1">FP105234-sp</strain>
    </source>
</reference>
<dbReference type="Proteomes" id="UP000814033">
    <property type="component" value="Unassembled WGS sequence"/>
</dbReference>
<sequence length="468" mass="50137">MVKVESIVFFSLVLDLFAFTIPLPLFPRLIEWYTKRESSDPSGFLSRTLWLVSAIRGQFYTASHNSQRWDVVLLGGLMGSVFSTLQFIVSPKIGSLSDKYGRKKVLLITMIGNILSALVWIKSTTFASYMLSRVIGGLSEGNVQLAIAILSDITTPANRGKALAHVGIAFAICFIIGPPIGAYFASRPVELGSSVGLELNVYAAPAILTLVLLLAETAFLAVALPETRGKGVSSEKTNETSKSEKANGHTNGTSRAKTVEQRIRLLKSLRELHFLFLGLFSGVEFTLTFLTFDLFDWSNTQNGKLIGSIGVVSAVLQGGYVRRALAKVGELNMARRGVTSCAIGLAFLALLPQFTASRPGLAFRLLQAAAVCMAFTSATVVNSLTAHASLQCDDAMDADTGKPVIENPELAKGSALGHFRSSGQLGRAIGPLLACVSYWTFGPSTTYAVSAVAMVALSAHMRRLAVSL</sequence>
<dbReference type="EMBL" id="MU275842">
    <property type="protein sequence ID" value="KAI0052994.1"/>
    <property type="molecule type" value="Genomic_DNA"/>
</dbReference>
<organism evidence="1 2">
    <name type="scientific">Auriscalpium vulgare</name>
    <dbReference type="NCBI Taxonomy" id="40419"/>
    <lineage>
        <taxon>Eukaryota</taxon>
        <taxon>Fungi</taxon>
        <taxon>Dikarya</taxon>
        <taxon>Basidiomycota</taxon>
        <taxon>Agaricomycotina</taxon>
        <taxon>Agaricomycetes</taxon>
        <taxon>Russulales</taxon>
        <taxon>Auriscalpiaceae</taxon>
        <taxon>Auriscalpium</taxon>
    </lineage>
</organism>
<evidence type="ECO:0000313" key="2">
    <source>
        <dbReference type="Proteomes" id="UP000814033"/>
    </source>
</evidence>
<reference evidence="1" key="1">
    <citation type="submission" date="2021-02" db="EMBL/GenBank/DDBJ databases">
        <authorList>
            <consortium name="DOE Joint Genome Institute"/>
            <person name="Ahrendt S."/>
            <person name="Looney B.P."/>
            <person name="Miyauchi S."/>
            <person name="Morin E."/>
            <person name="Drula E."/>
            <person name="Courty P.E."/>
            <person name="Chicoki N."/>
            <person name="Fauchery L."/>
            <person name="Kohler A."/>
            <person name="Kuo A."/>
            <person name="Labutti K."/>
            <person name="Pangilinan J."/>
            <person name="Lipzen A."/>
            <person name="Riley R."/>
            <person name="Andreopoulos W."/>
            <person name="He G."/>
            <person name="Johnson J."/>
            <person name="Barry K.W."/>
            <person name="Grigoriev I.V."/>
            <person name="Nagy L."/>
            <person name="Hibbett D."/>
            <person name="Henrissat B."/>
            <person name="Matheny P.B."/>
            <person name="Labbe J."/>
            <person name="Martin F."/>
        </authorList>
    </citation>
    <scope>NUCLEOTIDE SEQUENCE</scope>
    <source>
        <strain evidence="1">FP105234-sp</strain>
    </source>
</reference>
<evidence type="ECO:0000313" key="1">
    <source>
        <dbReference type="EMBL" id="KAI0052994.1"/>
    </source>
</evidence>
<accession>A0ACB8S9K4</accession>
<protein>
    <submittedName>
        <fullName evidence="1">MFS, DHA1 sub-family</fullName>
    </submittedName>
</protein>
<name>A0ACB8S9K4_9AGAM</name>
<comment type="caution">
    <text evidence="1">The sequence shown here is derived from an EMBL/GenBank/DDBJ whole genome shotgun (WGS) entry which is preliminary data.</text>
</comment>
<keyword evidence="2" id="KW-1185">Reference proteome</keyword>
<gene>
    <name evidence="1" type="ORF">FA95DRAFT_1049696</name>
</gene>